<dbReference type="CDD" id="cd01335">
    <property type="entry name" value="Radical_SAM"/>
    <property type="match status" value="1"/>
</dbReference>
<dbReference type="OrthoDB" id="9806827at2"/>
<reference evidence="2 3" key="1">
    <citation type="submission" date="2018-06" db="EMBL/GenBank/DDBJ databases">
        <title>Genomic Encyclopedia of Type Strains, Phase I: the one thousand microbial genomes (KMG-I) project.</title>
        <authorList>
            <person name="Kyrpides N."/>
        </authorList>
    </citation>
    <scope>NUCLEOTIDE SEQUENCE [LARGE SCALE GENOMIC DNA]</scope>
    <source>
        <strain evidence="2 3">DSM 19573</strain>
    </source>
</reference>
<dbReference type="SFLD" id="SFLDS00029">
    <property type="entry name" value="Radical_SAM"/>
    <property type="match status" value="1"/>
</dbReference>
<evidence type="ECO:0000259" key="1">
    <source>
        <dbReference type="PROSITE" id="PS51918"/>
    </source>
</evidence>
<organism evidence="2 3">
    <name type="scientific">Ruminiclostridium sufflavum DSM 19573</name>
    <dbReference type="NCBI Taxonomy" id="1121337"/>
    <lineage>
        <taxon>Bacteria</taxon>
        <taxon>Bacillati</taxon>
        <taxon>Bacillota</taxon>
        <taxon>Clostridia</taxon>
        <taxon>Eubacteriales</taxon>
        <taxon>Oscillospiraceae</taxon>
        <taxon>Ruminiclostridium</taxon>
    </lineage>
</organism>
<dbReference type="PROSITE" id="PS51918">
    <property type="entry name" value="RADICAL_SAM"/>
    <property type="match status" value="1"/>
</dbReference>
<dbReference type="GO" id="GO:0051536">
    <property type="term" value="F:iron-sulfur cluster binding"/>
    <property type="evidence" value="ECO:0007669"/>
    <property type="project" value="InterPro"/>
</dbReference>
<dbReference type="NCBIfam" id="TIGR03960">
    <property type="entry name" value="rSAM_fuse_unch"/>
    <property type="match status" value="1"/>
</dbReference>
<dbReference type="RefSeq" id="WP_110461239.1">
    <property type="nucleotide sequence ID" value="NZ_QKMR01000005.1"/>
</dbReference>
<dbReference type="InterPro" id="IPR045784">
    <property type="entry name" value="Radical_SAM_N2"/>
</dbReference>
<dbReference type="SUPFAM" id="SSF102114">
    <property type="entry name" value="Radical SAM enzymes"/>
    <property type="match status" value="1"/>
</dbReference>
<dbReference type="PANTHER" id="PTHR42731">
    <property type="entry name" value="SLL1084 PROTEIN"/>
    <property type="match status" value="1"/>
</dbReference>
<dbReference type="GO" id="GO:0003824">
    <property type="term" value="F:catalytic activity"/>
    <property type="evidence" value="ECO:0007669"/>
    <property type="project" value="InterPro"/>
</dbReference>
<gene>
    <name evidence="2" type="ORF">LY28_01178</name>
</gene>
<protein>
    <submittedName>
        <fullName evidence="2">Radical SAM family uncharacterized protein</fullName>
    </submittedName>
</protein>
<evidence type="ECO:0000313" key="2">
    <source>
        <dbReference type="EMBL" id="PYG88817.1"/>
    </source>
</evidence>
<dbReference type="InterPro" id="IPR006638">
    <property type="entry name" value="Elp3/MiaA/NifB-like_rSAM"/>
</dbReference>
<dbReference type="InterPro" id="IPR007197">
    <property type="entry name" value="rSAM"/>
</dbReference>
<dbReference type="SMART" id="SM00729">
    <property type="entry name" value="Elp3"/>
    <property type="match status" value="1"/>
</dbReference>
<sequence>MSVRLSDGLLKSVEKPSRYTGNEWNSVIKDPRNVNIRFAFCFPDTYEIGMSHLGMKILYHLLNEREDCYCERVFAPWTDMEAKMRENGIPLYSLETKDEIKNFDFAGFTLQYEMSFSNILNMLDLAGIPITADNRKDNDPFVCAGGPCAYNPEPLADIIDFFMMGEGEEIINEVMDAYAGWKGTGRSRTDFLEDIAGIEGIYVPSFYEFEYKENGTIKSFNPLKPQYPVKIRKRIIHDMDKVFYPDKIVVPYTDIVHDRIMLEVFRGCIRGCRFCQAGFIYRPVREKSHERLMELAKKLEESTGYEEISLTSLSTSDYSELEELTTELIDEMDERKVGLSLPSLRLDSFSMDLMEKAQKVRKSGLTFAPEAGTQRLRDVINKGVTEEDLLSAVSLAFNGGWHGVKLYFMLGLPTETFEDVEGIADLAYKVVNAYKRVPMEKKGKGLNVTVSTSTFVPKAFTPFQWEAQESREGVSEKQRFLKGRIRSKQVTYNYHENKLSFLEAVFARGDRRICKVLIKAWELGCRFDGWGEYFKYDIWMQAFSECGVDPYFYAVRKREYDEILPWDHIDVGVTKKFLINESKRAHDGKITPNCRKNCGGCGAAVFESGICGGDSLG</sequence>
<dbReference type="InterPro" id="IPR023404">
    <property type="entry name" value="rSAM_horseshoe"/>
</dbReference>
<name>A0A318XM53_9FIRM</name>
<dbReference type="InterPro" id="IPR058240">
    <property type="entry name" value="rSAM_sf"/>
</dbReference>
<dbReference type="Proteomes" id="UP000248132">
    <property type="component" value="Unassembled WGS sequence"/>
</dbReference>
<dbReference type="Pfam" id="PF19864">
    <property type="entry name" value="Radical_SAM_N2"/>
    <property type="match status" value="1"/>
</dbReference>
<dbReference type="AlphaFoldDB" id="A0A318XM53"/>
<feature type="domain" description="Radical SAM core" evidence="1">
    <location>
        <begin position="250"/>
        <end position="493"/>
    </location>
</feature>
<dbReference type="PANTHER" id="PTHR42731:SF1">
    <property type="entry name" value="RADICAL SAM DOMAIN PROTEIN"/>
    <property type="match status" value="1"/>
</dbReference>
<proteinExistence type="predicted"/>
<comment type="caution">
    <text evidence="2">The sequence shown here is derived from an EMBL/GenBank/DDBJ whole genome shotgun (WGS) entry which is preliminary data.</text>
</comment>
<accession>A0A318XM53</accession>
<dbReference type="SFLD" id="SFLDG01082">
    <property type="entry name" value="B12-binding_domain_containing"/>
    <property type="match status" value="1"/>
</dbReference>
<keyword evidence="3" id="KW-1185">Reference proteome</keyword>
<dbReference type="Pfam" id="PF04055">
    <property type="entry name" value="Radical_SAM"/>
    <property type="match status" value="1"/>
</dbReference>
<dbReference type="EMBL" id="QKMR01000005">
    <property type="protein sequence ID" value="PYG88817.1"/>
    <property type="molecule type" value="Genomic_DNA"/>
</dbReference>
<evidence type="ECO:0000313" key="3">
    <source>
        <dbReference type="Proteomes" id="UP000248132"/>
    </source>
</evidence>
<dbReference type="InterPro" id="IPR023862">
    <property type="entry name" value="CHP03960_rSAM"/>
</dbReference>
<dbReference type="Gene3D" id="3.80.30.20">
    <property type="entry name" value="tm_1862 like domain"/>
    <property type="match status" value="1"/>
</dbReference>